<dbReference type="NCBIfam" id="TIGR00362">
    <property type="entry name" value="DnaA"/>
    <property type="match status" value="1"/>
</dbReference>
<comment type="caution">
    <text evidence="8">Lacks conserved residue(s) required for the propagation of feature annotation.</text>
</comment>
<feature type="binding site" evidence="8">
    <location>
        <position position="156"/>
    </location>
    <ligand>
        <name>ATP</name>
        <dbReference type="ChEBI" id="CHEBI:30616"/>
    </ligand>
</feature>
<dbReference type="Pfam" id="PF08299">
    <property type="entry name" value="Bac_DnaA_C"/>
    <property type="match status" value="1"/>
</dbReference>
<dbReference type="Gene3D" id="1.10.8.60">
    <property type="match status" value="1"/>
</dbReference>
<dbReference type="Gene3D" id="3.40.50.300">
    <property type="entry name" value="P-loop containing nucleotide triphosphate hydrolases"/>
    <property type="match status" value="1"/>
</dbReference>
<dbReference type="InterPro" id="IPR013159">
    <property type="entry name" value="DnaA_C"/>
</dbReference>
<evidence type="ECO:0000256" key="6">
    <source>
        <dbReference type="ARBA" id="ARBA00023121"/>
    </source>
</evidence>
<name>A0A7C4TPV4_UNCKA</name>
<dbReference type="InterPro" id="IPR013317">
    <property type="entry name" value="DnaA_dom"/>
</dbReference>
<feature type="region of interest" description="Domain I, interacts with DnaA modulators" evidence="8">
    <location>
        <begin position="1"/>
        <end position="96"/>
    </location>
</feature>
<dbReference type="SMART" id="SM00382">
    <property type="entry name" value="AAA"/>
    <property type="match status" value="1"/>
</dbReference>
<keyword evidence="4 8" id="KW-0547">Nucleotide-binding</keyword>
<dbReference type="GO" id="GO:0005886">
    <property type="term" value="C:plasma membrane"/>
    <property type="evidence" value="ECO:0007669"/>
    <property type="project" value="TreeGrafter"/>
</dbReference>
<evidence type="ECO:0000256" key="9">
    <source>
        <dbReference type="NCBIfam" id="TIGR00362"/>
    </source>
</evidence>
<keyword evidence="2 8" id="KW-0963">Cytoplasm</keyword>
<dbReference type="GO" id="GO:0008289">
    <property type="term" value="F:lipid binding"/>
    <property type="evidence" value="ECO:0007669"/>
    <property type="project" value="UniProtKB-KW"/>
</dbReference>
<dbReference type="Gene3D" id="1.10.1750.10">
    <property type="match status" value="1"/>
</dbReference>
<dbReference type="CDD" id="cd00009">
    <property type="entry name" value="AAA"/>
    <property type="match status" value="1"/>
</dbReference>
<comment type="similarity">
    <text evidence="1 8 11">Belongs to the DnaA family.</text>
</comment>
<accession>A0A7C4TPV4</accession>
<feature type="binding site" evidence="8">
    <location>
        <position position="153"/>
    </location>
    <ligand>
        <name>ATP</name>
        <dbReference type="ChEBI" id="CHEBI:30616"/>
    </ligand>
</feature>
<proteinExistence type="inferred from homology"/>
<feature type="binding site" evidence="8">
    <location>
        <position position="155"/>
    </location>
    <ligand>
        <name>ATP</name>
        <dbReference type="ChEBI" id="CHEBI:30616"/>
    </ligand>
</feature>
<evidence type="ECO:0000256" key="10">
    <source>
        <dbReference type="RuleBase" id="RU000577"/>
    </source>
</evidence>
<dbReference type="SUPFAM" id="SSF52540">
    <property type="entry name" value="P-loop containing nucleoside triphosphate hydrolases"/>
    <property type="match status" value="1"/>
</dbReference>
<dbReference type="GO" id="GO:0005524">
    <property type="term" value="F:ATP binding"/>
    <property type="evidence" value="ECO:0007669"/>
    <property type="project" value="UniProtKB-UniRule"/>
</dbReference>
<dbReference type="GO" id="GO:0005737">
    <property type="term" value="C:cytoplasm"/>
    <property type="evidence" value="ECO:0007669"/>
    <property type="project" value="UniProtKB-SubCell"/>
</dbReference>
<organism evidence="14">
    <name type="scientific">candidate division WWE3 bacterium</name>
    <dbReference type="NCBI Taxonomy" id="2053526"/>
    <lineage>
        <taxon>Bacteria</taxon>
        <taxon>Katanobacteria</taxon>
    </lineage>
</organism>
<evidence type="ECO:0000256" key="7">
    <source>
        <dbReference type="ARBA" id="ARBA00023125"/>
    </source>
</evidence>
<dbReference type="InterPro" id="IPR038454">
    <property type="entry name" value="DnaA_N_sf"/>
</dbReference>
<evidence type="ECO:0000256" key="8">
    <source>
        <dbReference type="HAMAP-Rule" id="MF_00377"/>
    </source>
</evidence>
<dbReference type="PANTHER" id="PTHR30050">
    <property type="entry name" value="CHROMOSOMAL REPLICATION INITIATOR PROTEIN DNAA"/>
    <property type="match status" value="1"/>
</dbReference>
<gene>
    <name evidence="8 14" type="primary">dnaA</name>
    <name evidence="14" type="ORF">ENR63_02055</name>
</gene>
<evidence type="ECO:0000259" key="13">
    <source>
        <dbReference type="SMART" id="SM00760"/>
    </source>
</evidence>
<feature type="region of interest" description="Domain IV, binds dsDNA" evidence="8">
    <location>
        <begin position="325"/>
        <end position="446"/>
    </location>
</feature>
<dbReference type="InterPro" id="IPR020591">
    <property type="entry name" value="Chromosome_initiator_DnaA-like"/>
</dbReference>
<comment type="subcellular location">
    <subcellularLocation>
        <location evidence="8">Cytoplasm</location>
    </subcellularLocation>
</comment>
<feature type="domain" description="AAA+ ATPase" evidence="12">
    <location>
        <begin position="142"/>
        <end position="269"/>
    </location>
</feature>
<dbReference type="InterPro" id="IPR024633">
    <property type="entry name" value="DnaA_N_dom"/>
</dbReference>
<dbReference type="CDD" id="cd06571">
    <property type="entry name" value="Bac_DnaA_C"/>
    <property type="match status" value="1"/>
</dbReference>
<evidence type="ECO:0000256" key="4">
    <source>
        <dbReference type="ARBA" id="ARBA00022741"/>
    </source>
</evidence>
<dbReference type="SMART" id="SM00760">
    <property type="entry name" value="Bac_DnaA_C"/>
    <property type="match status" value="1"/>
</dbReference>
<evidence type="ECO:0000256" key="3">
    <source>
        <dbReference type="ARBA" id="ARBA00022705"/>
    </source>
</evidence>
<evidence type="ECO:0000256" key="2">
    <source>
        <dbReference type="ARBA" id="ARBA00022490"/>
    </source>
</evidence>
<keyword evidence="5 8" id="KW-0067">ATP-binding</keyword>
<dbReference type="GO" id="GO:0006270">
    <property type="term" value="P:DNA replication initiation"/>
    <property type="evidence" value="ECO:0007669"/>
    <property type="project" value="UniProtKB-UniRule"/>
</dbReference>
<sequence length="446" mass="50485">MDKTSAWQAVLGELEVGLSRANFTTWFKNTYLLDVDGGNVVISVPNIFTKEWLENKYHKQISEALRKVIPDVKNVSYQVGGNAPIKEEVVVETTEIPTTEEVLPENFGDLNPKYKFDTFVAGDNSKLAFAAAQAVAKTPGEVYNPLFIYGGVGLGKTHIMQAIGNEILKNNPRKKIEYVSSEKFTSDFIASLNKQSSNFKDKYRNIDLLLIDDMQFLAGKEQTQVEFFHTFNALHQAGKQIVIASDRPPKAIPTLEDRLRSRFEWGLIVDIQPPDLETRIAILQRKAQGRGVDMPLESLDYVARQIPNNIRELEGALNRIFAYCELNNSKPDLPTVTNIMGGLLAGSKRRGVTAKQILEKTADFYDIGVEEITGSKRDKEIVVPRQIAMYIMREELHLSYPKIAVEVGKKDHTTIMHGVEKIEKEIDSNEQLRQEINLIRERLMMR</sequence>
<evidence type="ECO:0000256" key="11">
    <source>
        <dbReference type="RuleBase" id="RU004227"/>
    </source>
</evidence>
<evidence type="ECO:0000259" key="12">
    <source>
        <dbReference type="SMART" id="SM00382"/>
    </source>
</evidence>
<dbReference type="InterPro" id="IPR010921">
    <property type="entry name" value="Trp_repressor/repl_initiator"/>
</dbReference>
<dbReference type="AlphaFoldDB" id="A0A7C4TPV4"/>
<dbReference type="Pfam" id="PF11638">
    <property type="entry name" value="DnaA_N"/>
    <property type="match status" value="1"/>
</dbReference>
<comment type="subunit">
    <text evidence="8">Oligomerizes as a right-handed, spiral filament on DNA at oriC.</text>
</comment>
<dbReference type="PRINTS" id="PR00051">
    <property type="entry name" value="DNAA"/>
</dbReference>
<dbReference type="InterPro" id="IPR018312">
    <property type="entry name" value="Chromosome_initiator_DnaA_CS"/>
</dbReference>
<protein>
    <recommendedName>
        <fullName evidence="8 9">Chromosomal replication initiator protein DnaA</fullName>
    </recommendedName>
</protein>
<dbReference type="InterPro" id="IPR003593">
    <property type="entry name" value="AAA+_ATPase"/>
</dbReference>
<keyword evidence="7 8" id="KW-0238">DNA-binding</keyword>
<dbReference type="Pfam" id="PF00308">
    <property type="entry name" value="Bac_DnaA"/>
    <property type="match status" value="1"/>
</dbReference>
<keyword evidence="6 8" id="KW-0446">Lipid-binding</keyword>
<dbReference type="PROSITE" id="PS01008">
    <property type="entry name" value="DNAA"/>
    <property type="match status" value="1"/>
</dbReference>
<evidence type="ECO:0000256" key="5">
    <source>
        <dbReference type="ARBA" id="ARBA00022840"/>
    </source>
</evidence>
<dbReference type="InterPro" id="IPR001957">
    <property type="entry name" value="Chromosome_initiator_DnaA"/>
</dbReference>
<comment type="caution">
    <text evidence="14">The sequence shown here is derived from an EMBL/GenBank/DDBJ whole genome shotgun (WGS) entry which is preliminary data.</text>
</comment>
<dbReference type="Gene3D" id="3.30.300.180">
    <property type="match status" value="1"/>
</dbReference>
<dbReference type="GO" id="GO:0006275">
    <property type="term" value="P:regulation of DNA replication"/>
    <property type="evidence" value="ECO:0007669"/>
    <property type="project" value="UniProtKB-UniRule"/>
</dbReference>
<dbReference type="PANTHER" id="PTHR30050:SF2">
    <property type="entry name" value="CHROMOSOMAL REPLICATION INITIATOR PROTEIN DNAA"/>
    <property type="match status" value="1"/>
</dbReference>
<comment type="function">
    <text evidence="8 10">Plays an essential role in the initiation and regulation of chromosomal replication. ATP-DnaA binds to the origin of replication (oriC) to initiate formation of the DNA replication initiation complex once per cell cycle. Binds the DnaA box (a 9 base pair repeat at the origin) and separates the double-stranded (ds)DNA. Forms a right-handed helical filament on oriC DNA; dsDNA binds to the exterior of the filament while single-stranded (ss)DNA is stabiized in the filament's interior. The ATP-DnaA-oriC complex binds and stabilizes one strand of the AT-rich DNA unwinding element (DUE), permitting loading of DNA polymerase. After initiation quickly degrades to an ADP-DnaA complex that is not apt for DNA replication. Binds acidic phospholipids.</text>
</comment>
<comment type="domain">
    <text evidence="8">Domain I is involved in oligomerization and binding regulators, domain II is flexibile and of varying length in different bacteria, domain III forms the AAA+ region, while domain IV binds dsDNA.</text>
</comment>
<reference evidence="14" key="1">
    <citation type="journal article" date="2020" name="mSystems">
        <title>Genome- and Community-Level Interaction Insights into Carbon Utilization and Element Cycling Functions of Hydrothermarchaeota in Hydrothermal Sediment.</title>
        <authorList>
            <person name="Zhou Z."/>
            <person name="Liu Y."/>
            <person name="Xu W."/>
            <person name="Pan J."/>
            <person name="Luo Z.H."/>
            <person name="Li M."/>
        </authorList>
    </citation>
    <scope>NUCLEOTIDE SEQUENCE [LARGE SCALE GENOMIC DNA]</scope>
    <source>
        <strain evidence="14">SpSt-417</strain>
    </source>
</reference>
<feature type="binding site" evidence="8">
    <location>
        <position position="157"/>
    </location>
    <ligand>
        <name>ATP</name>
        <dbReference type="ChEBI" id="CHEBI:30616"/>
    </ligand>
</feature>
<dbReference type="GO" id="GO:0003688">
    <property type="term" value="F:DNA replication origin binding"/>
    <property type="evidence" value="ECO:0007669"/>
    <property type="project" value="UniProtKB-UniRule"/>
</dbReference>
<dbReference type="EMBL" id="DSRT01000110">
    <property type="protein sequence ID" value="HGW29685.1"/>
    <property type="molecule type" value="Genomic_DNA"/>
</dbReference>
<keyword evidence="3 8" id="KW-0235">DNA replication</keyword>
<dbReference type="HAMAP" id="MF_00377">
    <property type="entry name" value="DnaA_bact"/>
    <property type="match status" value="1"/>
</dbReference>
<dbReference type="FunFam" id="3.40.50.300:FF:000668">
    <property type="entry name" value="Chromosomal replication initiator protein DnaA"/>
    <property type="match status" value="1"/>
</dbReference>
<dbReference type="SUPFAM" id="SSF48295">
    <property type="entry name" value="TrpR-like"/>
    <property type="match status" value="1"/>
</dbReference>
<feature type="domain" description="Chromosomal replication initiator DnaA C-terminal" evidence="13">
    <location>
        <begin position="353"/>
        <end position="422"/>
    </location>
</feature>
<dbReference type="InterPro" id="IPR027417">
    <property type="entry name" value="P-loop_NTPase"/>
</dbReference>
<evidence type="ECO:0000256" key="1">
    <source>
        <dbReference type="ARBA" id="ARBA00006583"/>
    </source>
</evidence>
<evidence type="ECO:0000313" key="14">
    <source>
        <dbReference type="EMBL" id="HGW29685.1"/>
    </source>
</evidence>